<protein>
    <recommendedName>
        <fullName evidence="2">protein-tyrosine-phosphatase</fullName>
        <ecNumber evidence="2">3.1.3.48</ecNumber>
    </recommendedName>
</protein>
<evidence type="ECO:0000256" key="4">
    <source>
        <dbReference type="ARBA" id="ARBA00022912"/>
    </source>
</evidence>
<reference evidence="6 7" key="2">
    <citation type="journal article" date="2011" name="J. Bacteriol.">
        <title>Complete Genome Sequence of the Haloalkaliphilic, Hydrogen Producing Halanaerobium hydrogenoformans.</title>
        <authorList>
            <person name="Brown S.D."/>
            <person name="Begemann M.B."/>
            <person name="Mormile M.R."/>
            <person name="Wall J.D."/>
            <person name="Han C.S."/>
            <person name="Goodwin L.A."/>
            <person name="Pitluck S."/>
            <person name="Land M.L."/>
            <person name="Hauser L.J."/>
            <person name="Elias D.A."/>
        </authorList>
    </citation>
    <scope>NUCLEOTIDE SEQUENCE [LARGE SCALE GENOMIC DNA]</scope>
    <source>
        <strain evidence="7">sapolanicus</strain>
    </source>
</reference>
<proteinExistence type="inferred from homology"/>
<dbReference type="Gene3D" id="3.20.20.140">
    <property type="entry name" value="Metal-dependent hydrolases"/>
    <property type="match status" value="1"/>
</dbReference>
<dbReference type="HOGENOM" id="CLU_085966_1_0_9"/>
<accession>E4RPJ8</accession>
<dbReference type="SUPFAM" id="SSF89550">
    <property type="entry name" value="PHP domain-like"/>
    <property type="match status" value="1"/>
</dbReference>
<dbReference type="STRING" id="656519.Halsa_0556"/>
<dbReference type="EMBL" id="CP002304">
    <property type="protein sequence ID" value="ADQ14021.1"/>
    <property type="molecule type" value="Genomic_DNA"/>
</dbReference>
<evidence type="ECO:0000313" key="7">
    <source>
        <dbReference type="Proteomes" id="UP000007434"/>
    </source>
</evidence>
<name>E4RPJ8_HALHG</name>
<evidence type="ECO:0000256" key="3">
    <source>
        <dbReference type="ARBA" id="ARBA00022801"/>
    </source>
</evidence>
<keyword evidence="3" id="KW-0378">Hydrolase</keyword>
<dbReference type="EC" id="3.1.3.48" evidence="2"/>
<evidence type="ECO:0000256" key="5">
    <source>
        <dbReference type="ARBA" id="ARBA00051722"/>
    </source>
</evidence>
<dbReference type="eggNOG" id="COG4464">
    <property type="taxonomic scope" value="Bacteria"/>
</dbReference>
<dbReference type="Proteomes" id="UP000007434">
    <property type="component" value="Chromosome"/>
</dbReference>
<reference evidence="6 7" key="1">
    <citation type="submission" date="2010-11" db="EMBL/GenBank/DDBJ databases">
        <title>Complete sequence of Halanaerobium sp. sapolanicus.</title>
        <authorList>
            <consortium name="US DOE Joint Genome Institute"/>
            <person name="Lucas S."/>
            <person name="Copeland A."/>
            <person name="Lapidus A."/>
            <person name="Cheng J.-F."/>
            <person name="Bruce D."/>
            <person name="Goodwin L."/>
            <person name="Pitluck S."/>
            <person name="Davenport K."/>
            <person name="Detter J.C."/>
            <person name="Han C."/>
            <person name="Tapia R."/>
            <person name="Land M."/>
            <person name="Hauser L."/>
            <person name="Jeffries C."/>
            <person name="Kyrpides N."/>
            <person name="Ivanova N."/>
            <person name="Mikhailova N."/>
            <person name="Begemann M.B."/>
            <person name="Mormile M.R."/>
            <person name="Wall J.D."/>
            <person name="Elias D.A."/>
            <person name="Woyke T."/>
        </authorList>
    </citation>
    <scope>NUCLEOTIDE SEQUENCE [LARGE SCALE GENOMIC DNA]</scope>
    <source>
        <strain evidence="7">sapolanicus</strain>
    </source>
</reference>
<keyword evidence="4" id="KW-0904">Protein phosphatase</keyword>
<organism evidence="6 7">
    <name type="scientific">Halanaerobium hydrogeniformans</name>
    <name type="common">Halanaerobium sp. (strain sapolanicus)</name>
    <dbReference type="NCBI Taxonomy" id="656519"/>
    <lineage>
        <taxon>Bacteria</taxon>
        <taxon>Bacillati</taxon>
        <taxon>Bacillota</taxon>
        <taxon>Clostridia</taxon>
        <taxon>Halanaerobiales</taxon>
        <taxon>Halanaerobiaceae</taxon>
        <taxon>Halanaerobium</taxon>
    </lineage>
</organism>
<evidence type="ECO:0000256" key="2">
    <source>
        <dbReference type="ARBA" id="ARBA00013064"/>
    </source>
</evidence>
<dbReference type="PIRSF" id="PIRSF016557">
    <property type="entry name" value="Caps_synth_CpsB"/>
    <property type="match status" value="1"/>
</dbReference>
<sequence length="261" mass="30107">MIKMIDLHTHLLQGIDDGASTLEESLAILKTMEKRGVTKVALSSHFPIYKYDNYKSEINNKFKLLQEKIRAADLNIKLIKASEILISQNTAELYYNNKLISIGHSDYLLLETSLNRYPKYFFDVIHDLKAMGAKIIIAHPERYHYVQKDYTILYKWLEEYDLKLIFNSSSFLGHHGQKAQATAEKLLRLGLGHLMASDTHGLIKRSFTLDQGLKRAEEIKNGSSKIFKANAQSVLNNKELKNFRIQREEKSILNNIFSFLI</sequence>
<dbReference type="PANTHER" id="PTHR39181">
    <property type="entry name" value="TYROSINE-PROTEIN PHOSPHATASE YWQE"/>
    <property type="match status" value="1"/>
</dbReference>
<dbReference type="InterPro" id="IPR016195">
    <property type="entry name" value="Pol/histidinol_Pase-like"/>
</dbReference>
<evidence type="ECO:0000313" key="6">
    <source>
        <dbReference type="EMBL" id="ADQ14021.1"/>
    </source>
</evidence>
<dbReference type="GO" id="GO:0004725">
    <property type="term" value="F:protein tyrosine phosphatase activity"/>
    <property type="evidence" value="ECO:0007669"/>
    <property type="project" value="UniProtKB-EC"/>
</dbReference>
<dbReference type="GO" id="GO:0030145">
    <property type="term" value="F:manganese ion binding"/>
    <property type="evidence" value="ECO:0007669"/>
    <property type="project" value="InterPro"/>
</dbReference>
<dbReference type="Pfam" id="PF19567">
    <property type="entry name" value="CpsB_CapC"/>
    <property type="match status" value="1"/>
</dbReference>
<dbReference type="PANTHER" id="PTHR39181:SF1">
    <property type="entry name" value="TYROSINE-PROTEIN PHOSPHATASE YWQE"/>
    <property type="match status" value="1"/>
</dbReference>
<keyword evidence="7" id="KW-1185">Reference proteome</keyword>
<evidence type="ECO:0000256" key="1">
    <source>
        <dbReference type="ARBA" id="ARBA00005750"/>
    </source>
</evidence>
<comment type="similarity">
    <text evidence="1">Belongs to the metallo-dependent hydrolases superfamily. CpsB/CapC family.</text>
</comment>
<dbReference type="KEGG" id="has:Halsa_0556"/>
<dbReference type="AlphaFoldDB" id="E4RPJ8"/>
<comment type="catalytic activity">
    <reaction evidence="5">
        <text>O-phospho-L-tyrosyl-[protein] + H2O = L-tyrosyl-[protein] + phosphate</text>
        <dbReference type="Rhea" id="RHEA:10684"/>
        <dbReference type="Rhea" id="RHEA-COMP:10136"/>
        <dbReference type="Rhea" id="RHEA-COMP:20101"/>
        <dbReference type="ChEBI" id="CHEBI:15377"/>
        <dbReference type="ChEBI" id="CHEBI:43474"/>
        <dbReference type="ChEBI" id="CHEBI:46858"/>
        <dbReference type="ChEBI" id="CHEBI:61978"/>
        <dbReference type="EC" id="3.1.3.48"/>
    </reaction>
</comment>
<dbReference type="InterPro" id="IPR016667">
    <property type="entry name" value="Caps_polysacc_synth_CpsB/CapC"/>
</dbReference>
<gene>
    <name evidence="6" type="ordered locus">Halsa_0556</name>
</gene>